<reference evidence="1 2" key="1">
    <citation type="journal article" date="2014" name="Int. J. Syst. Evol. Microbiol.">
        <title>Solimonas terrae sp. nov., isolated from soil.</title>
        <authorList>
            <person name="Kim S.J."/>
            <person name="Moon J.Y."/>
            <person name="Weon H.Y."/>
            <person name="Ahn J.H."/>
            <person name="Chen W.M."/>
            <person name="Kwon S.W."/>
        </authorList>
    </citation>
    <scope>NUCLEOTIDE SEQUENCE [LARGE SCALE GENOMIC DNA]</scope>
    <source>
        <strain evidence="1 2">KIS83-12</strain>
    </source>
</reference>
<evidence type="ECO:0000313" key="2">
    <source>
        <dbReference type="Proteomes" id="UP000472676"/>
    </source>
</evidence>
<proteinExistence type="predicted"/>
<dbReference type="EMBL" id="JAAMOW010000001">
    <property type="protein sequence ID" value="NGY03456.1"/>
    <property type="molecule type" value="Genomic_DNA"/>
</dbReference>
<keyword evidence="2" id="KW-1185">Reference proteome</keyword>
<gene>
    <name evidence="1" type="ORF">G7Y85_01620</name>
</gene>
<protein>
    <submittedName>
        <fullName evidence="1">Uncharacterized protein</fullName>
    </submittedName>
</protein>
<name>A0A6M2BL82_9GAMM</name>
<evidence type="ECO:0000313" key="1">
    <source>
        <dbReference type="EMBL" id="NGY03456.1"/>
    </source>
</evidence>
<dbReference type="RefSeq" id="WP_166250878.1">
    <property type="nucleotide sequence ID" value="NZ_JAAMOW010000001.1"/>
</dbReference>
<organism evidence="1 2">
    <name type="scientific">Solimonas terrae</name>
    <dbReference type="NCBI Taxonomy" id="1396819"/>
    <lineage>
        <taxon>Bacteria</taxon>
        <taxon>Pseudomonadati</taxon>
        <taxon>Pseudomonadota</taxon>
        <taxon>Gammaproteobacteria</taxon>
        <taxon>Nevskiales</taxon>
        <taxon>Nevskiaceae</taxon>
        <taxon>Solimonas</taxon>
    </lineage>
</organism>
<dbReference type="AlphaFoldDB" id="A0A6M2BL82"/>
<sequence>MNEEITLADPAVCCDAAINVARRIDALALVLAAALESPRKAEAAHAAPDVLTVIRIEARRMRERAEDAAAAIRRAAD</sequence>
<comment type="caution">
    <text evidence="1">The sequence shown here is derived from an EMBL/GenBank/DDBJ whole genome shotgun (WGS) entry which is preliminary data.</text>
</comment>
<accession>A0A6M2BL82</accession>
<dbReference type="Proteomes" id="UP000472676">
    <property type="component" value="Unassembled WGS sequence"/>
</dbReference>